<feature type="compositionally biased region" description="Polar residues" evidence="1">
    <location>
        <begin position="1"/>
        <end position="12"/>
    </location>
</feature>
<proteinExistence type="predicted"/>
<evidence type="ECO:0000313" key="3">
    <source>
        <dbReference type="Proteomes" id="UP001054945"/>
    </source>
</evidence>
<comment type="caution">
    <text evidence="2">The sequence shown here is derived from an EMBL/GenBank/DDBJ whole genome shotgun (WGS) entry which is preliminary data.</text>
</comment>
<feature type="compositionally biased region" description="Low complexity" evidence="1">
    <location>
        <begin position="13"/>
        <end position="29"/>
    </location>
</feature>
<feature type="region of interest" description="Disordered" evidence="1">
    <location>
        <begin position="1"/>
        <end position="37"/>
    </location>
</feature>
<dbReference type="AlphaFoldDB" id="A0AAV4PZY2"/>
<name>A0AAV4PZY2_CAEEX</name>
<accession>A0AAV4PZY2</accession>
<sequence length="74" mass="8288">MIIPGSSSRGQTSIKSLKSSKRSSIMRMSGEPGGGITHSEEVVCLTNIWEWNSNLWSSPLQRRLQRRVEENTAN</sequence>
<gene>
    <name evidence="2" type="ORF">CEXT_805171</name>
</gene>
<reference evidence="2 3" key="1">
    <citation type="submission" date="2021-06" db="EMBL/GenBank/DDBJ databases">
        <title>Caerostris extrusa draft genome.</title>
        <authorList>
            <person name="Kono N."/>
            <person name="Arakawa K."/>
        </authorList>
    </citation>
    <scope>NUCLEOTIDE SEQUENCE [LARGE SCALE GENOMIC DNA]</scope>
</reference>
<dbReference type="EMBL" id="BPLR01005524">
    <property type="protein sequence ID" value="GIY02968.1"/>
    <property type="molecule type" value="Genomic_DNA"/>
</dbReference>
<organism evidence="2 3">
    <name type="scientific">Caerostris extrusa</name>
    <name type="common">Bark spider</name>
    <name type="synonym">Caerostris bankana</name>
    <dbReference type="NCBI Taxonomy" id="172846"/>
    <lineage>
        <taxon>Eukaryota</taxon>
        <taxon>Metazoa</taxon>
        <taxon>Ecdysozoa</taxon>
        <taxon>Arthropoda</taxon>
        <taxon>Chelicerata</taxon>
        <taxon>Arachnida</taxon>
        <taxon>Araneae</taxon>
        <taxon>Araneomorphae</taxon>
        <taxon>Entelegynae</taxon>
        <taxon>Araneoidea</taxon>
        <taxon>Araneidae</taxon>
        <taxon>Caerostris</taxon>
    </lineage>
</organism>
<dbReference type="Proteomes" id="UP001054945">
    <property type="component" value="Unassembled WGS sequence"/>
</dbReference>
<evidence type="ECO:0000256" key="1">
    <source>
        <dbReference type="SAM" id="MobiDB-lite"/>
    </source>
</evidence>
<protein>
    <submittedName>
        <fullName evidence="2">Uncharacterized protein</fullName>
    </submittedName>
</protein>
<keyword evidence="3" id="KW-1185">Reference proteome</keyword>
<evidence type="ECO:0000313" key="2">
    <source>
        <dbReference type="EMBL" id="GIY02968.1"/>
    </source>
</evidence>